<sequence length="154" mass="16898">MFRTSLGASRSLPVLRLRVVRIVSLASNGVLECAGCGSTGARLQSKHIRSYHSCMKICTPGMRMAYLWGGSWLYKSSSFLLLRSTIAFWVTGYSIWTDANLENLLVASRNRVDPISELQDCRMLGSDGVLITGSGLIVPWIFRAPGPFALPVSK</sequence>
<gene>
    <name evidence="1" type="ORF">BDY21DRAFT_337544</name>
</gene>
<evidence type="ECO:0000313" key="2">
    <source>
        <dbReference type="Proteomes" id="UP000799766"/>
    </source>
</evidence>
<organism evidence="1 2">
    <name type="scientific">Lineolata rhizophorae</name>
    <dbReference type="NCBI Taxonomy" id="578093"/>
    <lineage>
        <taxon>Eukaryota</taxon>
        <taxon>Fungi</taxon>
        <taxon>Dikarya</taxon>
        <taxon>Ascomycota</taxon>
        <taxon>Pezizomycotina</taxon>
        <taxon>Dothideomycetes</taxon>
        <taxon>Dothideomycetes incertae sedis</taxon>
        <taxon>Lineolatales</taxon>
        <taxon>Lineolataceae</taxon>
        <taxon>Lineolata</taxon>
    </lineage>
</organism>
<dbReference type="EMBL" id="MU001674">
    <property type="protein sequence ID" value="KAF2460145.1"/>
    <property type="molecule type" value="Genomic_DNA"/>
</dbReference>
<keyword evidence="2" id="KW-1185">Reference proteome</keyword>
<dbReference type="Proteomes" id="UP000799766">
    <property type="component" value="Unassembled WGS sequence"/>
</dbReference>
<dbReference type="AlphaFoldDB" id="A0A6A6P873"/>
<name>A0A6A6P873_9PEZI</name>
<evidence type="ECO:0000313" key="1">
    <source>
        <dbReference type="EMBL" id="KAF2460145.1"/>
    </source>
</evidence>
<accession>A0A6A6P873</accession>
<reference evidence="1" key="1">
    <citation type="journal article" date="2020" name="Stud. Mycol.">
        <title>101 Dothideomycetes genomes: a test case for predicting lifestyles and emergence of pathogens.</title>
        <authorList>
            <person name="Haridas S."/>
            <person name="Albert R."/>
            <person name="Binder M."/>
            <person name="Bloem J."/>
            <person name="Labutti K."/>
            <person name="Salamov A."/>
            <person name="Andreopoulos B."/>
            <person name="Baker S."/>
            <person name="Barry K."/>
            <person name="Bills G."/>
            <person name="Bluhm B."/>
            <person name="Cannon C."/>
            <person name="Castanera R."/>
            <person name="Culley D."/>
            <person name="Daum C."/>
            <person name="Ezra D."/>
            <person name="Gonzalez J."/>
            <person name="Henrissat B."/>
            <person name="Kuo A."/>
            <person name="Liang C."/>
            <person name="Lipzen A."/>
            <person name="Lutzoni F."/>
            <person name="Magnuson J."/>
            <person name="Mondo S."/>
            <person name="Nolan M."/>
            <person name="Ohm R."/>
            <person name="Pangilinan J."/>
            <person name="Park H.-J."/>
            <person name="Ramirez L."/>
            <person name="Alfaro M."/>
            <person name="Sun H."/>
            <person name="Tritt A."/>
            <person name="Yoshinaga Y."/>
            <person name="Zwiers L.-H."/>
            <person name="Turgeon B."/>
            <person name="Goodwin S."/>
            <person name="Spatafora J."/>
            <person name="Crous P."/>
            <person name="Grigoriev I."/>
        </authorList>
    </citation>
    <scope>NUCLEOTIDE SEQUENCE</scope>
    <source>
        <strain evidence="1">ATCC 16933</strain>
    </source>
</reference>
<proteinExistence type="predicted"/>
<protein>
    <submittedName>
        <fullName evidence="1">Uncharacterized protein</fullName>
    </submittedName>
</protein>